<evidence type="ECO:0008006" key="12">
    <source>
        <dbReference type="Google" id="ProtNLM"/>
    </source>
</evidence>
<dbReference type="InterPro" id="IPR016047">
    <property type="entry name" value="M23ase_b-sheet_dom"/>
</dbReference>
<dbReference type="Gene3D" id="1.10.101.10">
    <property type="entry name" value="PGBD-like superfamily/PGBD"/>
    <property type="match status" value="3"/>
</dbReference>
<dbReference type="Pfam" id="PF01471">
    <property type="entry name" value="PG_binding_1"/>
    <property type="match status" value="3"/>
</dbReference>
<comment type="cofactor">
    <cofactor evidence="1">
        <name>Zn(2+)</name>
        <dbReference type="ChEBI" id="CHEBI:29105"/>
    </cofactor>
</comment>
<dbReference type="Proteomes" id="UP000178873">
    <property type="component" value="Unassembled WGS sequence"/>
</dbReference>
<evidence type="ECO:0000256" key="7">
    <source>
        <dbReference type="SAM" id="SignalP"/>
    </source>
</evidence>
<evidence type="ECO:0000259" key="9">
    <source>
        <dbReference type="Pfam" id="PF01551"/>
    </source>
</evidence>
<sequence>MRFHTLFFLAVIVFLVSSSIASTARAQVRTIIFPVSGEYSFRNDFAEPRAGGAREHLGIDIIADKMTPVVAVADGTITYIAIPQASWGYSITIRDSEGYSYRYLHLNNDTPGTDDGQGGESNAYASGLARRTAVTKGQIIGWVGDSGNAEATVSHLHFEIRAPDRTTLNPYETLLSASGGQSRGQSSVNVMHSNEGGLEAEEQVVAPKILQEGMIDQEVKILQGELESLGYYAGEITDTYDSVTREAVRRFQNAKGLAPSGIADVLTRKALTASAKFLPLPVKGNSSSLSFGSTGEAVKILQQQLKDLGYFSAEVTGYFGPLTEKSLIAFQNAKGIDPIGVVGPKTRAALDASSNPIAGQSFVFTMNLQQGSRGEDVRKLQLLLQSTGYFTVEPTGYFGAITRVSVIAFQNAKGIEPLGSVGPKTRAVLNTLE</sequence>
<dbReference type="PANTHER" id="PTHR21666:SF288">
    <property type="entry name" value="CELL DIVISION PROTEIN YTFB"/>
    <property type="match status" value="1"/>
</dbReference>
<feature type="domain" description="Peptidoglycan binding-like" evidence="8">
    <location>
        <begin position="373"/>
        <end position="429"/>
    </location>
</feature>
<dbReference type="InterPro" id="IPR050570">
    <property type="entry name" value="Cell_wall_metabolism_enzyme"/>
</dbReference>
<protein>
    <recommendedName>
        <fullName evidence="12">Peptidase M23 domain-containing protein</fullName>
    </recommendedName>
</protein>
<evidence type="ECO:0000259" key="8">
    <source>
        <dbReference type="Pfam" id="PF01471"/>
    </source>
</evidence>
<dbReference type="STRING" id="1802301.A2664_03930"/>
<dbReference type="Pfam" id="PF01551">
    <property type="entry name" value="Peptidase_M23"/>
    <property type="match status" value="1"/>
</dbReference>
<organism evidence="10 11">
    <name type="scientific">Candidatus Taylorbacteria bacterium RIFCSPHIGHO2_01_FULL_46_22b</name>
    <dbReference type="NCBI Taxonomy" id="1802301"/>
    <lineage>
        <taxon>Bacteria</taxon>
        <taxon>Candidatus Tayloriibacteriota</taxon>
    </lineage>
</organism>
<dbReference type="AlphaFoldDB" id="A0A1G2M1P1"/>
<keyword evidence="6" id="KW-0482">Metalloprotease</keyword>
<name>A0A1G2M1P1_9BACT</name>
<feature type="domain" description="M23ase beta-sheet core" evidence="9">
    <location>
        <begin position="55"/>
        <end position="108"/>
    </location>
</feature>
<evidence type="ECO:0000256" key="3">
    <source>
        <dbReference type="ARBA" id="ARBA00022723"/>
    </source>
</evidence>
<evidence type="ECO:0000256" key="5">
    <source>
        <dbReference type="ARBA" id="ARBA00022833"/>
    </source>
</evidence>
<feature type="signal peptide" evidence="7">
    <location>
        <begin position="1"/>
        <end position="26"/>
    </location>
</feature>
<feature type="domain" description="Peptidoglycan binding-like" evidence="8">
    <location>
        <begin position="294"/>
        <end position="350"/>
    </location>
</feature>
<dbReference type="GO" id="GO:0046872">
    <property type="term" value="F:metal ion binding"/>
    <property type="evidence" value="ECO:0007669"/>
    <property type="project" value="UniProtKB-KW"/>
</dbReference>
<dbReference type="InterPro" id="IPR036366">
    <property type="entry name" value="PGBDSf"/>
</dbReference>
<dbReference type="SUPFAM" id="SSF47090">
    <property type="entry name" value="PGBD-like"/>
    <property type="match status" value="3"/>
</dbReference>
<comment type="caution">
    <text evidence="10">The sequence shown here is derived from an EMBL/GenBank/DDBJ whole genome shotgun (WGS) entry which is preliminary data.</text>
</comment>
<dbReference type="Gene3D" id="2.70.70.10">
    <property type="entry name" value="Glucose Permease (Domain IIA)"/>
    <property type="match status" value="1"/>
</dbReference>
<feature type="chain" id="PRO_5009583605" description="Peptidase M23 domain-containing protein" evidence="7">
    <location>
        <begin position="27"/>
        <end position="433"/>
    </location>
</feature>
<dbReference type="InterPro" id="IPR011055">
    <property type="entry name" value="Dup_hybrid_motif"/>
</dbReference>
<evidence type="ECO:0000256" key="2">
    <source>
        <dbReference type="ARBA" id="ARBA00022670"/>
    </source>
</evidence>
<accession>A0A1G2M1P1</accession>
<dbReference type="EMBL" id="MHRF01000013">
    <property type="protein sequence ID" value="OHA17733.1"/>
    <property type="molecule type" value="Genomic_DNA"/>
</dbReference>
<keyword evidence="2" id="KW-0645">Protease</keyword>
<dbReference type="CDD" id="cd12797">
    <property type="entry name" value="M23_peptidase"/>
    <property type="match status" value="1"/>
</dbReference>
<dbReference type="GO" id="GO:0006508">
    <property type="term" value="P:proteolysis"/>
    <property type="evidence" value="ECO:0007669"/>
    <property type="project" value="UniProtKB-KW"/>
</dbReference>
<keyword evidence="3" id="KW-0479">Metal-binding</keyword>
<evidence type="ECO:0000313" key="10">
    <source>
        <dbReference type="EMBL" id="OHA17733.1"/>
    </source>
</evidence>
<keyword evidence="4" id="KW-0378">Hydrolase</keyword>
<evidence type="ECO:0000256" key="4">
    <source>
        <dbReference type="ARBA" id="ARBA00022801"/>
    </source>
</evidence>
<dbReference type="GO" id="GO:0004222">
    <property type="term" value="F:metalloendopeptidase activity"/>
    <property type="evidence" value="ECO:0007669"/>
    <property type="project" value="TreeGrafter"/>
</dbReference>
<evidence type="ECO:0000313" key="11">
    <source>
        <dbReference type="Proteomes" id="UP000178873"/>
    </source>
</evidence>
<dbReference type="PANTHER" id="PTHR21666">
    <property type="entry name" value="PEPTIDASE-RELATED"/>
    <property type="match status" value="1"/>
</dbReference>
<keyword evidence="7" id="KW-0732">Signal</keyword>
<evidence type="ECO:0000256" key="1">
    <source>
        <dbReference type="ARBA" id="ARBA00001947"/>
    </source>
</evidence>
<keyword evidence="5" id="KW-0862">Zinc</keyword>
<reference evidence="10 11" key="1">
    <citation type="journal article" date="2016" name="Nat. Commun.">
        <title>Thousands of microbial genomes shed light on interconnected biogeochemical processes in an aquifer system.</title>
        <authorList>
            <person name="Anantharaman K."/>
            <person name="Brown C.T."/>
            <person name="Hug L.A."/>
            <person name="Sharon I."/>
            <person name="Castelle C.J."/>
            <person name="Probst A.J."/>
            <person name="Thomas B.C."/>
            <person name="Singh A."/>
            <person name="Wilkins M.J."/>
            <person name="Karaoz U."/>
            <person name="Brodie E.L."/>
            <person name="Williams K.H."/>
            <person name="Hubbard S.S."/>
            <person name="Banfield J.F."/>
        </authorList>
    </citation>
    <scope>NUCLEOTIDE SEQUENCE [LARGE SCALE GENOMIC DNA]</scope>
</reference>
<feature type="domain" description="Peptidoglycan binding-like" evidence="8">
    <location>
        <begin position="217"/>
        <end position="271"/>
    </location>
</feature>
<proteinExistence type="predicted"/>
<dbReference type="InterPro" id="IPR036365">
    <property type="entry name" value="PGBD-like_sf"/>
</dbReference>
<evidence type="ECO:0000256" key="6">
    <source>
        <dbReference type="ARBA" id="ARBA00023049"/>
    </source>
</evidence>
<gene>
    <name evidence="10" type="ORF">A2664_03930</name>
</gene>
<dbReference type="InterPro" id="IPR002477">
    <property type="entry name" value="Peptidoglycan-bd-like"/>
</dbReference>
<dbReference type="SUPFAM" id="SSF51261">
    <property type="entry name" value="Duplicated hybrid motif"/>
    <property type="match status" value="1"/>
</dbReference>